<evidence type="ECO:0000256" key="1">
    <source>
        <dbReference type="SAM" id="Phobius"/>
    </source>
</evidence>
<gene>
    <name evidence="2" type="ORF">JYU34_013477</name>
</gene>
<feature type="non-terminal residue" evidence="2">
    <location>
        <position position="167"/>
    </location>
</feature>
<dbReference type="Proteomes" id="UP000823941">
    <property type="component" value="Chromosome 18"/>
</dbReference>
<sequence length="167" mass="19117">MGCNFSVVGGCISNNTYTLERLTLICAMCWVMTCILFSLTMLVSVGMGIGYFYCYVDYSSTKYVIATTTTTTPRRWSLWHLLFNVDLGTFIEFKRRRSARFTIQRQNDSNYVINLIRFLNMANRTYRVDVKYFNKDPSSNSSSMSLGASPFMTNASDNIFFPSMSNV</sequence>
<keyword evidence="1" id="KW-0472">Membrane</keyword>
<proteinExistence type="predicted"/>
<feature type="transmembrane region" description="Helical" evidence="1">
    <location>
        <begin position="22"/>
        <end position="53"/>
    </location>
</feature>
<keyword evidence="3" id="KW-1185">Reference proteome</keyword>
<keyword evidence="1" id="KW-1133">Transmembrane helix</keyword>
<name>A0ABQ7Q9W0_PLUXY</name>
<evidence type="ECO:0000313" key="2">
    <source>
        <dbReference type="EMBL" id="KAG7302023.1"/>
    </source>
</evidence>
<dbReference type="EMBL" id="JAHIBW010000018">
    <property type="protein sequence ID" value="KAG7302023.1"/>
    <property type="molecule type" value="Genomic_DNA"/>
</dbReference>
<keyword evidence="1" id="KW-0812">Transmembrane</keyword>
<comment type="caution">
    <text evidence="2">The sequence shown here is derived from an EMBL/GenBank/DDBJ whole genome shotgun (WGS) entry which is preliminary data.</text>
</comment>
<reference evidence="2 3" key="1">
    <citation type="submission" date="2021-06" db="EMBL/GenBank/DDBJ databases">
        <title>A haploid diamondback moth (Plutella xylostella L.) genome assembly resolves 31 chromosomes and identifies a diamide resistance mutation.</title>
        <authorList>
            <person name="Ward C.M."/>
            <person name="Perry K.D."/>
            <person name="Baker G."/>
            <person name="Powis K."/>
            <person name="Heckel D.G."/>
            <person name="Baxter S.W."/>
        </authorList>
    </citation>
    <scope>NUCLEOTIDE SEQUENCE [LARGE SCALE GENOMIC DNA]</scope>
    <source>
        <strain evidence="2 3">LV</strain>
        <tissue evidence="2">Single pupa</tissue>
    </source>
</reference>
<accession>A0ABQ7Q9W0</accession>
<evidence type="ECO:0000313" key="3">
    <source>
        <dbReference type="Proteomes" id="UP000823941"/>
    </source>
</evidence>
<organism evidence="2 3">
    <name type="scientific">Plutella xylostella</name>
    <name type="common">Diamondback moth</name>
    <name type="synonym">Plutella maculipennis</name>
    <dbReference type="NCBI Taxonomy" id="51655"/>
    <lineage>
        <taxon>Eukaryota</taxon>
        <taxon>Metazoa</taxon>
        <taxon>Ecdysozoa</taxon>
        <taxon>Arthropoda</taxon>
        <taxon>Hexapoda</taxon>
        <taxon>Insecta</taxon>
        <taxon>Pterygota</taxon>
        <taxon>Neoptera</taxon>
        <taxon>Endopterygota</taxon>
        <taxon>Lepidoptera</taxon>
        <taxon>Glossata</taxon>
        <taxon>Ditrysia</taxon>
        <taxon>Yponomeutoidea</taxon>
        <taxon>Plutellidae</taxon>
        <taxon>Plutella</taxon>
    </lineage>
</organism>
<protein>
    <submittedName>
        <fullName evidence="2">Uncharacterized protein</fullName>
    </submittedName>
</protein>